<accession>A0ACB8D595</accession>
<proteinExistence type="predicted"/>
<sequence length="1071" mass="117989">MRISSPRTNGPQVRVERTSRATTTADELQRQPGYADAQSRSPARERVTSRESNREGVDAAAAMAVHKRRRHRDASAVDGGGGKGGGHGKRRGRHKTPREQRPRQQQQKQSPKTDDLAEATTTSSGGERDQSKVRAAASRKRRHPPSTGVALAAVASPTDASLPTSVSPEATKTSHPRKGKRLPDVDLSYAEPSPAEVASPEPPLASPPVAQHLAQSAPGPGYMEFQPAMIEPVDSSSELPVSTADQLEPAGAVPVPEWAKRLDGLPSVERVFVELGQTDAPTADGNDAVLPGIEALDSDESKEIPAPRAGAQQPYALVIRATDVAKKSAPSDPSSAFEKQQQECETGQLPSTSLRRWRKALTAARVVMILPSRRRQRQRQEEANREEQRRAINPVQESKKKRSACSADYRTRLALVSVAALLLFALILWLGADNMAAGATSVSLCTTEGCRSHAFWLNMAADPAAKPCEDFFAYAGSTSKEYESAATSFYFTCLSSGPSNVSHSVQQFLAWKKSLRLPWPESQASRTPPHPLDVLLDLAIRWNINVLFKVHVYASTGRSTQTVLALSLGDMDATWQQLREELMRQNVYEDYLDDRLELLGAHPFRDDHGYRELFDNEARLLRVLLAGVSGTQRWFTLGSLEQVTPSLRPSDLWLQLLDKHLEGHVPLSHDDLMVAQSMEMIFELHTLLRDYANRAEKLLDAIAWILVQKYLWAMAASPRTGLGNRSTDLGTIIPAPEACQQLVDSRLGLLLAAPHVVSRYTSEVRGQIEDVFTTLTTAAKQNIGSLRWAGDSAKEEAVRKLDSMTRDVFPTGDFFYERKRRTLYEAFAPKDRESSFIVRFLEASAVLRGFLATDAYEDVYRRRMGEGGAPLLSYEYYRNIMRVSLDALERPMFTVGGTHAMNYGGLGSYVARELTRSFDPVGSTVDSTGTIRFWWGSNVSSVYGLRMLCMKKRPREAVLNGTTPASHRPAFSLFPHVPAVETAFRAYKQAWGKNKTPDGLQLAFLGRLSGDQVFFLTYCHVLCATDEAAGNAADACNVPLANFPAFANAFHCPVGSRMNPGAKCTFFEDYS</sequence>
<dbReference type="EMBL" id="CM023472">
    <property type="protein sequence ID" value="KAH7959644.1"/>
    <property type="molecule type" value="Genomic_DNA"/>
</dbReference>
<comment type="caution">
    <text evidence="1">The sequence shown here is derived from an EMBL/GenBank/DDBJ whole genome shotgun (WGS) entry which is preliminary data.</text>
</comment>
<reference evidence="1" key="1">
    <citation type="submission" date="2020-05" db="EMBL/GenBank/DDBJ databases">
        <title>Large-scale comparative analyses of tick genomes elucidate their genetic diversity and vector capacities.</title>
        <authorList>
            <person name="Jia N."/>
            <person name="Wang J."/>
            <person name="Shi W."/>
            <person name="Du L."/>
            <person name="Sun Y."/>
            <person name="Zhan W."/>
            <person name="Jiang J."/>
            <person name="Wang Q."/>
            <person name="Zhang B."/>
            <person name="Ji P."/>
            <person name="Sakyi L.B."/>
            <person name="Cui X."/>
            <person name="Yuan T."/>
            <person name="Jiang B."/>
            <person name="Yang W."/>
            <person name="Lam T.T.-Y."/>
            <person name="Chang Q."/>
            <person name="Ding S."/>
            <person name="Wang X."/>
            <person name="Zhu J."/>
            <person name="Ruan X."/>
            <person name="Zhao L."/>
            <person name="Wei J."/>
            <person name="Que T."/>
            <person name="Du C."/>
            <person name="Cheng J."/>
            <person name="Dai P."/>
            <person name="Han X."/>
            <person name="Huang E."/>
            <person name="Gao Y."/>
            <person name="Liu J."/>
            <person name="Shao H."/>
            <person name="Ye R."/>
            <person name="Li L."/>
            <person name="Wei W."/>
            <person name="Wang X."/>
            <person name="Wang C."/>
            <person name="Yang T."/>
            <person name="Huo Q."/>
            <person name="Li W."/>
            <person name="Guo W."/>
            <person name="Chen H."/>
            <person name="Zhou L."/>
            <person name="Ni X."/>
            <person name="Tian J."/>
            <person name="Zhou Y."/>
            <person name="Sheng Y."/>
            <person name="Liu T."/>
            <person name="Pan Y."/>
            <person name="Xia L."/>
            <person name="Li J."/>
            <person name="Zhao F."/>
            <person name="Cao W."/>
        </authorList>
    </citation>
    <scope>NUCLEOTIDE SEQUENCE</scope>
    <source>
        <strain evidence="1">Dsil-2018</strain>
    </source>
</reference>
<evidence type="ECO:0000313" key="1">
    <source>
        <dbReference type="EMBL" id="KAH7959644.1"/>
    </source>
</evidence>
<keyword evidence="2" id="KW-1185">Reference proteome</keyword>
<name>A0ACB8D595_DERSI</name>
<gene>
    <name evidence="1" type="ORF">HPB49_012696</name>
</gene>
<dbReference type="Proteomes" id="UP000821865">
    <property type="component" value="Chromosome 3"/>
</dbReference>
<evidence type="ECO:0000313" key="2">
    <source>
        <dbReference type="Proteomes" id="UP000821865"/>
    </source>
</evidence>
<organism evidence="1 2">
    <name type="scientific">Dermacentor silvarum</name>
    <name type="common">Tick</name>
    <dbReference type="NCBI Taxonomy" id="543639"/>
    <lineage>
        <taxon>Eukaryota</taxon>
        <taxon>Metazoa</taxon>
        <taxon>Ecdysozoa</taxon>
        <taxon>Arthropoda</taxon>
        <taxon>Chelicerata</taxon>
        <taxon>Arachnida</taxon>
        <taxon>Acari</taxon>
        <taxon>Parasitiformes</taxon>
        <taxon>Ixodida</taxon>
        <taxon>Ixodoidea</taxon>
        <taxon>Ixodidae</taxon>
        <taxon>Rhipicephalinae</taxon>
        <taxon>Dermacentor</taxon>
    </lineage>
</organism>
<protein>
    <submittedName>
        <fullName evidence="1">Uncharacterized protein</fullName>
    </submittedName>
</protein>